<organism evidence="2">
    <name type="scientific">marine metagenome</name>
    <dbReference type="NCBI Taxonomy" id="408172"/>
    <lineage>
        <taxon>unclassified sequences</taxon>
        <taxon>metagenomes</taxon>
        <taxon>ecological metagenomes</taxon>
    </lineage>
</organism>
<evidence type="ECO:0000313" key="3">
    <source>
        <dbReference type="EMBL" id="SVA44649.1"/>
    </source>
</evidence>
<dbReference type="GO" id="GO:0016787">
    <property type="term" value="F:hydrolase activity"/>
    <property type="evidence" value="ECO:0007669"/>
    <property type="project" value="InterPro"/>
</dbReference>
<dbReference type="AlphaFoldDB" id="A0A381QQP5"/>
<dbReference type="EMBL" id="UINC01001466">
    <property type="protein sequence ID" value="SUZ81400.1"/>
    <property type="molecule type" value="Genomic_DNA"/>
</dbReference>
<feature type="non-terminal residue" evidence="2">
    <location>
        <position position="41"/>
    </location>
</feature>
<accession>A0A381QQP5</accession>
<gene>
    <name evidence="2" type="ORF">METZ01_LOCUS34254</name>
    <name evidence="3" type="ORF">METZ01_LOCUS97503</name>
</gene>
<dbReference type="Gene3D" id="3.40.50.1820">
    <property type="entry name" value="alpha/beta hydrolase"/>
    <property type="match status" value="1"/>
</dbReference>
<protein>
    <recommendedName>
        <fullName evidence="1">Dienelactone hydrolase domain-containing protein</fullName>
    </recommendedName>
</protein>
<evidence type="ECO:0000259" key="1">
    <source>
        <dbReference type="Pfam" id="PF01738"/>
    </source>
</evidence>
<dbReference type="InterPro" id="IPR029058">
    <property type="entry name" value="AB_hydrolase_fold"/>
</dbReference>
<dbReference type="Pfam" id="PF01738">
    <property type="entry name" value="DLH"/>
    <property type="match status" value="1"/>
</dbReference>
<sequence length="41" mass="4225">MVEFPANGTTAGGYLAVPDGGRGPGVVVLQEWWGLVPQIKG</sequence>
<proteinExistence type="predicted"/>
<dbReference type="EMBL" id="UINC01010000">
    <property type="protein sequence ID" value="SVA44649.1"/>
    <property type="molecule type" value="Genomic_DNA"/>
</dbReference>
<dbReference type="InterPro" id="IPR002925">
    <property type="entry name" value="Dienelactn_hydro"/>
</dbReference>
<reference evidence="2" key="1">
    <citation type="submission" date="2018-05" db="EMBL/GenBank/DDBJ databases">
        <authorList>
            <person name="Lanie J.A."/>
            <person name="Ng W.-L."/>
            <person name="Kazmierczak K.M."/>
            <person name="Andrzejewski T.M."/>
            <person name="Davidsen T.M."/>
            <person name="Wayne K.J."/>
            <person name="Tettelin H."/>
            <person name="Glass J.I."/>
            <person name="Rusch D."/>
            <person name="Podicherti R."/>
            <person name="Tsui H.-C.T."/>
            <person name="Winkler M.E."/>
        </authorList>
    </citation>
    <scope>NUCLEOTIDE SEQUENCE</scope>
</reference>
<evidence type="ECO:0000313" key="2">
    <source>
        <dbReference type="EMBL" id="SUZ81400.1"/>
    </source>
</evidence>
<feature type="domain" description="Dienelactone hydrolase" evidence="1">
    <location>
        <begin position="13"/>
        <end position="36"/>
    </location>
</feature>
<name>A0A381QQP5_9ZZZZ</name>